<evidence type="ECO:0000256" key="1">
    <source>
        <dbReference type="ARBA" id="ARBA00004294"/>
    </source>
</evidence>
<proteinExistence type="predicted"/>
<name>A0A9K3LFI1_9STRA</name>
<evidence type="ECO:0000313" key="10">
    <source>
        <dbReference type="EMBL" id="KAG7361162.1"/>
    </source>
</evidence>
<comment type="subcellular location">
    <subcellularLocation>
        <location evidence="1">Mitochondrion outer membrane</location>
    </subcellularLocation>
</comment>
<dbReference type="InterPro" id="IPR050931">
    <property type="entry name" value="Mito_Protein_Transport_Metaxin"/>
</dbReference>
<feature type="compositionally biased region" description="Polar residues" evidence="8">
    <location>
        <begin position="69"/>
        <end position="78"/>
    </location>
</feature>
<evidence type="ECO:0000313" key="11">
    <source>
        <dbReference type="Proteomes" id="UP000693970"/>
    </source>
</evidence>
<evidence type="ECO:0000256" key="8">
    <source>
        <dbReference type="SAM" id="MobiDB-lite"/>
    </source>
</evidence>
<keyword evidence="6" id="KW-0472">Membrane</keyword>
<dbReference type="OrthoDB" id="41450at2759"/>
<feature type="region of interest" description="Disordered" evidence="8">
    <location>
        <begin position="37"/>
        <end position="82"/>
    </location>
</feature>
<feature type="domain" description="Mitochondrial outer membrane transport complex Sam37/metaxin N-terminal" evidence="9">
    <location>
        <begin position="195"/>
        <end position="256"/>
    </location>
</feature>
<dbReference type="EMBL" id="JAGRRH010000013">
    <property type="protein sequence ID" value="KAG7361162.1"/>
    <property type="molecule type" value="Genomic_DNA"/>
</dbReference>
<dbReference type="GO" id="GO:0001401">
    <property type="term" value="C:SAM complex"/>
    <property type="evidence" value="ECO:0007669"/>
    <property type="project" value="InterPro"/>
</dbReference>
<evidence type="ECO:0000256" key="6">
    <source>
        <dbReference type="ARBA" id="ARBA00023136"/>
    </source>
</evidence>
<organism evidence="10 11">
    <name type="scientific">Nitzschia inconspicua</name>
    <dbReference type="NCBI Taxonomy" id="303405"/>
    <lineage>
        <taxon>Eukaryota</taxon>
        <taxon>Sar</taxon>
        <taxon>Stramenopiles</taxon>
        <taxon>Ochrophyta</taxon>
        <taxon>Bacillariophyta</taxon>
        <taxon>Bacillariophyceae</taxon>
        <taxon>Bacillariophycidae</taxon>
        <taxon>Bacillariales</taxon>
        <taxon>Bacillariaceae</taxon>
        <taxon>Nitzschia</taxon>
    </lineage>
</organism>
<feature type="coiled-coil region" evidence="7">
    <location>
        <begin position="425"/>
        <end position="455"/>
    </location>
</feature>
<evidence type="ECO:0000256" key="5">
    <source>
        <dbReference type="ARBA" id="ARBA00023128"/>
    </source>
</evidence>
<sequence>MSQHPSWILLQSMFVNGFYNLDSQRFRKASLDTRSEGWTETWGGKEQQNTENQTADTTTTTTTTESKQNKSYTVNPQQHQKRNHSLVFEDTTHSMWVEVDDPSISIVLTQYRPAWLEQIVLKMAEIKFIVVNSTYHCHEATGPLPFLRDEVETTSKMILVGRHHPTNLQWNSDPAEETAPPGGTNTASCGIYDNAILAYLRHQRNIDLDTHLTEPQRGQAHAFGQLIQNELQPILLFLRYEDDDAWEQVYRRQYIQASCPKGNTKNNHSDIGWILQMRGRFQSRTERLVERRKLLEFTRRNTTVEQAVERARNAYQALERQLVAVQSKQTTTFLLKTDRPALVDAALWAHLADALGDVHLVVVLASFPNLMQYFQDLYHQYFRIKSHKPKTTIRWEAWNERQNLENAFQQIPILSKNQLMKHGNFKDAIDLMQNLSLQKQELNEVLAAVKAKRNEEPWPKPRKSNESLLYRWSMGEEIIDKSTQTPEKEENPLRKKLLRDQQRNDQKWISAVAGVSVVAILLLQAGASTSE</sequence>
<evidence type="ECO:0000259" key="9">
    <source>
        <dbReference type="Pfam" id="PF10568"/>
    </source>
</evidence>
<dbReference type="AlphaFoldDB" id="A0A9K3LFI1"/>
<reference evidence="10" key="1">
    <citation type="journal article" date="2021" name="Sci. Rep.">
        <title>Diploid genomic architecture of Nitzschia inconspicua, an elite biomass production diatom.</title>
        <authorList>
            <person name="Oliver A."/>
            <person name="Podell S."/>
            <person name="Pinowska A."/>
            <person name="Traller J.C."/>
            <person name="Smith S.R."/>
            <person name="McClure R."/>
            <person name="Beliaev A."/>
            <person name="Bohutskyi P."/>
            <person name="Hill E.A."/>
            <person name="Rabines A."/>
            <person name="Zheng H."/>
            <person name="Allen L.Z."/>
            <person name="Kuo A."/>
            <person name="Grigoriev I.V."/>
            <person name="Allen A.E."/>
            <person name="Hazlebeck D."/>
            <person name="Allen E.E."/>
        </authorList>
    </citation>
    <scope>NUCLEOTIDE SEQUENCE</scope>
    <source>
        <strain evidence="10">Hildebrandi</strain>
    </source>
</reference>
<dbReference type="Proteomes" id="UP000693970">
    <property type="component" value="Unassembled WGS sequence"/>
</dbReference>
<evidence type="ECO:0000256" key="7">
    <source>
        <dbReference type="SAM" id="Coils"/>
    </source>
</evidence>
<feature type="coiled-coil region" evidence="7">
    <location>
        <begin position="301"/>
        <end position="328"/>
    </location>
</feature>
<evidence type="ECO:0000256" key="4">
    <source>
        <dbReference type="ARBA" id="ARBA00022927"/>
    </source>
</evidence>
<evidence type="ECO:0000256" key="2">
    <source>
        <dbReference type="ARBA" id="ARBA00022448"/>
    </source>
</evidence>
<keyword evidence="11" id="KW-1185">Reference proteome</keyword>
<dbReference type="PANTHER" id="PTHR12289:SF41">
    <property type="entry name" value="FAILED AXON CONNECTIONS-RELATED"/>
    <property type="match status" value="1"/>
</dbReference>
<dbReference type="InterPro" id="IPR019564">
    <property type="entry name" value="Sam37/metaxin_N"/>
</dbReference>
<comment type="caution">
    <text evidence="10">The sequence shown here is derived from an EMBL/GenBank/DDBJ whole genome shotgun (WGS) entry which is preliminary data.</text>
</comment>
<keyword evidence="4" id="KW-0653">Protein transport</keyword>
<dbReference type="PANTHER" id="PTHR12289">
    <property type="entry name" value="METAXIN RELATED"/>
    <property type="match status" value="1"/>
</dbReference>
<reference evidence="10" key="2">
    <citation type="submission" date="2021-04" db="EMBL/GenBank/DDBJ databases">
        <authorList>
            <person name="Podell S."/>
        </authorList>
    </citation>
    <scope>NUCLEOTIDE SEQUENCE</scope>
    <source>
        <strain evidence="10">Hildebrandi</strain>
    </source>
</reference>
<dbReference type="GO" id="GO:0015031">
    <property type="term" value="P:protein transport"/>
    <property type="evidence" value="ECO:0007669"/>
    <property type="project" value="UniProtKB-KW"/>
</dbReference>
<dbReference type="Pfam" id="PF10568">
    <property type="entry name" value="Tom37"/>
    <property type="match status" value="1"/>
</dbReference>
<protein>
    <submittedName>
        <fullName evidence="10">Outer mitochondrial membrane transport complex protein</fullName>
    </submittedName>
</protein>
<gene>
    <name evidence="10" type="ORF">IV203_036262</name>
</gene>
<keyword evidence="7" id="KW-0175">Coiled coil</keyword>
<keyword evidence="5" id="KW-0496">Mitochondrion</keyword>
<keyword evidence="3" id="KW-1000">Mitochondrion outer membrane</keyword>
<feature type="compositionally biased region" description="Low complexity" evidence="8">
    <location>
        <begin position="46"/>
        <end position="65"/>
    </location>
</feature>
<keyword evidence="2" id="KW-0813">Transport</keyword>
<accession>A0A9K3LFI1</accession>
<evidence type="ECO:0000256" key="3">
    <source>
        <dbReference type="ARBA" id="ARBA00022787"/>
    </source>
</evidence>